<dbReference type="Proteomes" id="UP000222542">
    <property type="component" value="Unassembled WGS sequence"/>
</dbReference>
<dbReference type="GO" id="GO:0001522">
    <property type="term" value="P:pseudouridine synthesis"/>
    <property type="evidence" value="ECO:0007669"/>
    <property type="project" value="InterPro"/>
</dbReference>
<dbReference type="Gene3D" id="3.30.70.580">
    <property type="entry name" value="Pseudouridine synthase I, catalytic domain, N-terminal subdomain"/>
    <property type="match status" value="1"/>
</dbReference>
<dbReference type="PANTHER" id="PTHR47683">
    <property type="entry name" value="PSEUDOURIDINE SYNTHASE FAMILY PROTEIN-RELATED"/>
    <property type="match status" value="1"/>
</dbReference>
<reference evidence="2 3" key="2">
    <citation type="journal article" date="2017" name="Genome Biol.">
        <title>New reference genome sequences of hot pepper reveal the massive evolution of plant disease-resistance genes by retroduplication.</title>
        <authorList>
            <person name="Kim S."/>
            <person name="Park J."/>
            <person name="Yeom S.I."/>
            <person name="Kim Y.M."/>
            <person name="Seo E."/>
            <person name="Kim K.T."/>
            <person name="Kim M.S."/>
            <person name="Lee J.M."/>
            <person name="Cheong K."/>
            <person name="Shin H.S."/>
            <person name="Kim S.B."/>
            <person name="Han K."/>
            <person name="Lee J."/>
            <person name="Park M."/>
            <person name="Lee H.A."/>
            <person name="Lee H.Y."/>
            <person name="Lee Y."/>
            <person name="Oh S."/>
            <person name="Lee J.H."/>
            <person name="Choi E."/>
            <person name="Choi E."/>
            <person name="Lee S.E."/>
            <person name="Jeon J."/>
            <person name="Kim H."/>
            <person name="Choi G."/>
            <person name="Song H."/>
            <person name="Lee J."/>
            <person name="Lee S.C."/>
            <person name="Kwon J.K."/>
            <person name="Lee H.Y."/>
            <person name="Koo N."/>
            <person name="Hong Y."/>
            <person name="Kim R.W."/>
            <person name="Kang W.H."/>
            <person name="Huh J.H."/>
            <person name="Kang B.C."/>
            <person name="Yang T.J."/>
            <person name="Lee Y.H."/>
            <person name="Bennetzen J.L."/>
            <person name="Choi D."/>
        </authorList>
    </citation>
    <scope>NUCLEOTIDE SEQUENCE [LARGE SCALE GENOMIC DNA]</scope>
    <source>
        <strain evidence="3">cv. CM334</strain>
    </source>
</reference>
<dbReference type="GO" id="GO:0005992">
    <property type="term" value="P:trehalose biosynthetic process"/>
    <property type="evidence" value="ECO:0000318"/>
    <property type="project" value="GO_Central"/>
</dbReference>
<protein>
    <submittedName>
        <fullName evidence="2">Uncharacterized protein</fullName>
    </submittedName>
</protein>
<dbReference type="Gramene" id="PHT95590">
    <property type="protein sequence ID" value="PHT95590"/>
    <property type="gene ID" value="T459_03472"/>
</dbReference>
<dbReference type="InterPro" id="IPR003337">
    <property type="entry name" value="Trehalose_PPase"/>
</dbReference>
<dbReference type="GO" id="GO:0003723">
    <property type="term" value="F:RNA binding"/>
    <property type="evidence" value="ECO:0007669"/>
    <property type="project" value="InterPro"/>
</dbReference>
<evidence type="ECO:0000256" key="1">
    <source>
        <dbReference type="ARBA" id="ARBA00023235"/>
    </source>
</evidence>
<dbReference type="Pfam" id="PF02358">
    <property type="entry name" value="Trehalose_PPase"/>
    <property type="match status" value="1"/>
</dbReference>
<accession>A0A2G3AMZ2</accession>
<dbReference type="InterPro" id="IPR036412">
    <property type="entry name" value="HAD-like_sf"/>
</dbReference>
<dbReference type="Gene3D" id="3.40.50.300">
    <property type="entry name" value="P-loop containing nucleotide triphosphate hydrolases"/>
    <property type="match status" value="1"/>
</dbReference>
<evidence type="ECO:0000313" key="3">
    <source>
        <dbReference type="Proteomes" id="UP000222542"/>
    </source>
</evidence>
<dbReference type="InterPro" id="IPR020094">
    <property type="entry name" value="TruA/RsuA/RluB/E/F_N"/>
</dbReference>
<sequence>MEEMRIQLAAKDPEIVHLKMQNHKLYSEGLGATKELAAKNAKLQVKVAELTQEVLVNLFPIRWKNKMGSVAPGNCNNKEEKMRKISDKFDVKKDEHLGMTELLAWIMGVEPADLLRIPHFLSLYVDTYRAFLVGSKGLCYTGFTLIYVDGLCNIDRDFNILGLGKANVSALFQQSQVRRVRQLVGCCAGLLASLEWGERRRRMVIVGCMASSFEGMATVLPVTWLTGTWSASDQNVVKGVKSKGKCNGPDLELAARLEVEILNTNLGVKWDDVAGLTEAKRILKEAVVLPLLMPEYFQTKVDPARDVIYVKGNRLRKKLSSKVYLALNKPKGYICSSGEKETKSAISLLDDFIKSWDKRHPGEAKPQLFTVGRLDVATTGASSYALAASSVVSKEAKRETYSTTERINQIYDISNYEPVILIDRPVPRYEKTAYNDVVECRPIFLDYDGTVVPQPSFIKAPSVEVTALLSSLSNDPKNTMYIVSESGRSSLSEWFVPCERLGIAAEHGYFIRGSKMLDWECSFVKKLKSEPPTKEMELQLMREIAVEVLVNVVCIIEKGDETLLLGVYKEIGKDLHTDATGIGSLKIIGSMHLLLVGYVSFSSL</sequence>
<dbReference type="EMBL" id="AYRZ02000001">
    <property type="protein sequence ID" value="PHT95590.1"/>
    <property type="molecule type" value="Genomic_DNA"/>
</dbReference>
<dbReference type="AlphaFoldDB" id="A0A2G3AMZ2"/>
<name>A0A2G3AMZ2_CAPAN</name>
<dbReference type="PANTHER" id="PTHR47683:SF2">
    <property type="entry name" value="RNA-BINDING S4 DOMAIN-CONTAINING PROTEIN"/>
    <property type="match status" value="1"/>
</dbReference>
<proteinExistence type="predicted"/>
<keyword evidence="3" id="KW-1185">Reference proteome</keyword>
<evidence type="ECO:0000313" key="2">
    <source>
        <dbReference type="EMBL" id="PHT95590.1"/>
    </source>
</evidence>
<dbReference type="SUPFAM" id="SSF56784">
    <property type="entry name" value="HAD-like"/>
    <property type="match status" value="1"/>
</dbReference>
<comment type="caution">
    <text evidence="2">The sequence shown here is derived from an EMBL/GenBank/DDBJ whole genome shotgun (WGS) entry which is preliminary data.</text>
</comment>
<gene>
    <name evidence="2" type="ORF">T459_03472</name>
</gene>
<dbReference type="SUPFAM" id="SSF55120">
    <property type="entry name" value="Pseudouridine synthase"/>
    <property type="match status" value="1"/>
</dbReference>
<organism evidence="2 3">
    <name type="scientific">Capsicum annuum</name>
    <name type="common">Capsicum pepper</name>
    <dbReference type="NCBI Taxonomy" id="4072"/>
    <lineage>
        <taxon>Eukaryota</taxon>
        <taxon>Viridiplantae</taxon>
        <taxon>Streptophyta</taxon>
        <taxon>Embryophyta</taxon>
        <taxon>Tracheophyta</taxon>
        <taxon>Spermatophyta</taxon>
        <taxon>Magnoliopsida</taxon>
        <taxon>eudicotyledons</taxon>
        <taxon>Gunneridae</taxon>
        <taxon>Pentapetalae</taxon>
        <taxon>asterids</taxon>
        <taxon>lamiids</taxon>
        <taxon>Solanales</taxon>
        <taxon>Solanaceae</taxon>
        <taxon>Solanoideae</taxon>
        <taxon>Capsiceae</taxon>
        <taxon>Capsicum</taxon>
    </lineage>
</organism>
<reference evidence="2 3" key="1">
    <citation type="journal article" date="2014" name="Nat. Genet.">
        <title>Genome sequence of the hot pepper provides insights into the evolution of pungency in Capsicum species.</title>
        <authorList>
            <person name="Kim S."/>
            <person name="Park M."/>
            <person name="Yeom S.I."/>
            <person name="Kim Y.M."/>
            <person name="Lee J.M."/>
            <person name="Lee H.A."/>
            <person name="Seo E."/>
            <person name="Choi J."/>
            <person name="Cheong K."/>
            <person name="Kim K.T."/>
            <person name="Jung K."/>
            <person name="Lee G.W."/>
            <person name="Oh S.K."/>
            <person name="Bae C."/>
            <person name="Kim S.B."/>
            <person name="Lee H.Y."/>
            <person name="Kim S.Y."/>
            <person name="Kim M.S."/>
            <person name="Kang B.C."/>
            <person name="Jo Y.D."/>
            <person name="Yang H.B."/>
            <person name="Jeong H.J."/>
            <person name="Kang W.H."/>
            <person name="Kwon J.K."/>
            <person name="Shin C."/>
            <person name="Lim J.Y."/>
            <person name="Park J.H."/>
            <person name="Huh J.H."/>
            <person name="Kim J.S."/>
            <person name="Kim B.D."/>
            <person name="Cohen O."/>
            <person name="Paran I."/>
            <person name="Suh M.C."/>
            <person name="Lee S.B."/>
            <person name="Kim Y.K."/>
            <person name="Shin Y."/>
            <person name="Noh S.J."/>
            <person name="Park J."/>
            <person name="Seo Y.S."/>
            <person name="Kwon S.Y."/>
            <person name="Kim H.A."/>
            <person name="Park J.M."/>
            <person name="Kim H.J."/>
            <person name="Choi S.B."/>
            <person name="Bosland P.W."/>
            <person name="Reeves G."/>
            <person name="Jo S.H."/>
            <person name="Lee B.W."/>
            <person name="Cho H.T."/>
            <person name="Choi H.S."/>
            <person name="Lee M.S."/>
            <person name="Yu Y."/>
            <person name="Do Choi Y."/>
            <person name="Park B.S."/>
            <person name="van Deynze A."/>
            <person name="Ashrafi H."/>
            <person name="Hill T."/>
            <person name="Kim W.T."/>
            <person name="Pai H.S."/>
            <person name="Ahn H.K."/>
            <person name="Yeam I."/>
            <person name="Giovannoni J.J."/>
            <person name="Rose J.K."/>
            <person name="Sorensen I."/>
            <person name="Lee S.J."/>
            <person name="Kim R.W."/>
            <person name="Choi I.Y."/>
            <person name="Choi B.S."/>
            <person name="Lim J.S."/>
            <person name="Lee Y.H."/>
            <person name="Choi D."/>
        </authorList>
    </citation>
    <scope>NUCLEOTIDE SEQUENCE [LARGE SCALE GENOMIC DNA]</scope>
    <source>
        <strain evidence="3">cv. CM334</strain>
    </source>
</reference>
<dbReference type="InterPro" id="IPR023214">
    <property type="entry name" value="HAD_sf"/>
</dbReference>
<dbReference type="InterPro" id="IPR020103">
    <property type="entry name" value="PsdUridine_synth_cat_dom_sf"/>
</dbReference>
<dbReference type="InterPro" id="IPR027417">
    <property type="entry name" value="P-loop_NTPase"/>
</dbReference>
<dbReference type="InterPro" id="IPR050343">
    <property type="entry name" value="RsuA_PseudoU_synthase"/>
</dbReference>
<keyword evidence="1" id="KW-0413">Isomerase</keyword>
<dbReference type="GO" id="GO:0009982">
    <property type="term" value="F:pseudouridine synthase activity"/>
    <property type="evidence" value="ECO:0007669"/>
    <property type="project" value="InterPro"/>
</dbReference>
<dbReference type="Gene3D" id="3.40.50.1000">
    <property type="entry name" value="HAD superfamily/HAD-like"/>
    <property type="match status" value="1"/>
</dbReference>